<proteinExistence type="predicted"/>
<evidence type="ECO:0008006" key="3">
    <source>
        <dbReference type="Google" id="ProtNLM"/>
    </source>
</evidence>
<dbReference type="OrthoDB" id="417697at2759"/>
<accession>Q0CZR2</accession>
<evidence type="ECO:0000313" key="1">
    <source>
        <dbReference type="EMBL" id="EAU39468.1"/>
    </source>
</evidence>
<gene>
    <name evidence="1" type="ORF">ATEG_00822</name>
</gene>
<sequence length="188" mass="21163">MPSKVSEVYILGSESIKEKPRLNEGQAYFNILTDGELLPSCLSIRKNEPLRIADVATGTGQLPDLLSSRFVGFDVSSALFPPPQALPAQVTLYEHDIRHQFPAEFISTFNVVHARFLKYAFLNMEWEGVLQNMVSLLKPGGYLLWEDSDYSLYSCIPSSLAFTEMVNFDIEFALNYDNSIISGIDQLR</sequence>
<dbReference type="VEuPathDB" id="FungiDB:ATEG_00822"/>
<dbReference type="SUPFAM" id="SSF53335">
    <property type="entry name" value="S-adenosyl-L-methionine-dependent methyltransferases"/>
    <property type="match status" value="1"/>
</dbReference>
<dbReference type="Proteomes" id="UP000007963">
    <property type="component" value="Unassembled WGS sequence"/>
</dbReference>
<dbReference type="STRING" id="341663.Q0CZR2"/>
<dbReference type="Pfam" id="PF13489">
    <property type="entry name" value="Methyltransf_23"/>
    <property type="match status" value="1"/>
</dbReference>
<organism evidence="1 2">
    <name type="scientific">Aspergillus terreus (strain NIH 2624 / FGSC A1156)</name>
    <dbReference type="NCBI Taxonomy" id="341663"/>
    <lineage>
        <taxon>Eukaryota</taxon>
        <taxon>Fungi</taxon>
        <taxon>Dikarya</taxon>
        <taxon>Ascomycota</taxon>
        <taxon>Pezizomycotina</taxon>
        <taxon>Eurotiomycetes</taxon>
        <taxon>Eurotiomycetidae</taxon>
        <taxon>Eurotiales</taxon>
        <taxon>Aspergillaceae</taxon>
        <taxon>Aspergillus</taxon>
        <taxon>Aspergillus subgen. Circumdati</taxon>
    </lineage>
</organism>
<evidence type="ECO:0000313" key="2">
    <source>
        <dbReference type="Proteomes" id="UP000007963"/>
    </source>
</evidence>
<dbReference type="OMA" id="CNDAMEN"/>
<dbReference type="GeneID" id="4355583"/>
<name>Q0CZR2_ASPTN</name>
<protein>
    <recommendedName>
        <fullName evidence="3">Methyltransferase domain-containing protein</fullName>
    </recommendedName>
</protein>
<dbReference type="RefSeq" id="XP_001210908.1">
    <property type="nucleotide sequence ID" value="XM_001210908.1"/>
</dbReference>
<dbReference type="CDD" id="cd02440">
    <property type="entry name" value="AdoMet_MTases"/>
    <property type="match status" value="1"/>
</dbReference>
<reference evidence="2" key="1">
    <citation type="submission" date="2005-09" db="EMBL/GenBank/DDBJ databases">
        <title>Annotation of the Aspergillus terreus NIH2624 genome.</title>
        <authorList>
            <person name="Birren B.W."/>
            <person name="Lander E.S."/>
            <person name="Galagan J.E."/>
            <person name="Nusbaum C."/>
            <person name="Devon K."/>
            <person name="Henn M."/>
            <person name="Ma L.-J."/>
            <person name="Jaffe D.B."/>
            <person name="Butler J."/>
            <person name="Alvarez P."/>
            <person name="Gnerre S."/>
            <person name="Grabherr M."/>
            <person name="Kleber M."/>
            <person name="Mauceli E.W."/>
            <person name="Brockman W."/>
            <person name="Rounsley S."/>
            <person name="Young S.K."/>
            <person name="LaButti K."/>
            <person name="Pushparaj V."/>
            <person name="DeCaprio D."/>
            <person name="Crawford M."/>
            <person name="Koehrsen M."/>
            <person name="Engels R."/>
            <person name="Montgomery P."/>
            <person name="Pearson M."/>
            <person name="Howarth C."/>
            <person name="Larson L."/>
            <person name="Luoma S."/>
            <person name="White J."/>
            <person name="Alvarado L."/>
            <person name="Kodira C.D."/>
            <person name="Zeng Q."/>
            <person name="Oleary S."/>
            <person name="Yandava C."/>
            <person name="Denning D.W."/>
            <person name="Nierman W.C."/>
            <person name="Milne T."/>
            <person name="Madden K."/>
        </authorList>
    </citation>
    <scope>NUCLEOTIDE SEQUENCE [LARGE SCALE GENOMIC DNA]</scope>
    <source>
        <strain evidence="2">NIH 2624 / FGSC A1156</strain>
    </source>
</reference>
<dbReference type="HOGENOM" id="CLU_1440767_0_0_1"/>
<dbReference type="Gene3D" id="3.40.50.150">
    <property type="entry name" value="Vaccinia Virus protein VP39"/>
    <property type="match status" value="1"/>
</dbReference>
<dbReference type="AlphaFoldDB" id="Q0CZR2"/>
<dbReference type="EMBL" id="CH476594">
    <property type="protein sequence ID" value="EAU39468.1"/>
    <property type="molecule type" value="Genomic_DNA"/>
</dbReference>
<dbReference type="InterPro" id="IPR029063">
    <property type="entry name" value="SAM-dependent_MTases_sf"/>
</dbReference>